<name>A0A4Q7NKH7_9BURK</name>
<sequence>MSGISRHGSPFVLMLEQELKFSVPWAARKAVAGQFASLSSPPRMRLRALYFDTPDRQLARQRAAIRLRQEGRRWVQTFKMAGADAMSRVELNHPSPGRALDLSVYAGTPAEAVLAGLSAELGVRYETDVWRRAAAVRTRAGMVEAAYDEGTIRAQGLELPVCELEFELVSGRPQALFIVAGRWLARHGLVLDLRSKAERGDGLANAAVRIAAAPLDERPQVREAEIAAFWAPRFAAGIDLAQGETPDRALAAMTAECFEQIARNAAPLAAADAPPGVRLGGAEHVHQLRVGMRRLRSAWKLLDGNAELPPAVLQDGARRHFADFGRVRDQDVMGGEVLSALVGAGMPPLTWQPEAGTDAATLASSTDFQSWLLGLLAWNVGIREPAPSLPMAGGLPAAEPAVAPAPERPVRLARAITPRLGKWHDRLVREGRHFVRLEDERRHALRKLAKRLRYGLALSAPLYRAARVRAYRKKLAALQDILGEINDLVVARTHYASLADAHAQAWFALGWIAARLRELEVRAEAAFGALADVKVPWKARR</sequence>
<dbReference type="Pfam" id="PF05235">
    <property type="entry name" value="CHAD"/>
    <property type="match status" value="1"/>
</dbReference>
<dbReference type="PANTHER" id="PTHR39569">
    <property type="entry name" value="INORGANIC TRIPHOSPHATASE"/>
    <property type="match status" value="1"/>
</dbReference>
<dbReference type="PROSITE" id="PS51708">
    <property type="entry name" value="CHAD"/>
    <property type="match status" value="1"/>
</dbReference>
<reference evidence="3 4" key="1">
    <citation type="submission" date="2019-02" db="EMBL/GenBank/DDBJ databases">
        <title>Genomic Encyclopedia of Type Strains, Phase IV (KMG-IV): sequencing the most valuable type-strain genomes for metagenomic binning, comparative biology and taxonomic classification.</title>
        <authorList>
            <person name="Goeker M."/>
        </authorList>
    </citation>
    <scope>NUCLEOTIDE SEQUENCE [LARGE SCALE GENOMIC DNA]</scope>
    <source>
        <strain evidence="3 4">K24</strain>
    </source>
</reference>
<dbReference type="Proteomes" id="UP000292445">
    <property type="component" value="Unassembled WGS sequence"/>
</dbReference>
<dbReference type="SMART" id="SM00880">
    <property type="entry name" value="CHAD"/>
    <property type="match status" value="1"/>
</dbReference>
<evidence type="ECO:0000259" key="1">
    <source>
        <dbReference type="PROSITE" id="PS51707"/>
    </source>
</evidence>
<proteinExistence type="predicted"/>
<evidence type="ECO:0000313" key="3">
    <source>
        <dbReference type="EMBL" id="RZS85432.1"/>
    </source>
</evidence>
<dbReference type="EMBL" id="SGXC01000001">
    <property type="protein sequence ID" value="RZS85432.1"/>
    <property type="molecule type" value="Genomic_DNA"/>
</dbReference>
<dbReference type="Gene3D" id="2.40.320.10">
    <property type="entry name" value="Hypothetical Protein Pfu-838710-001"/>
    <property type="match status" value="1"/>
</dbReference>
<evidence type="ECO:0000313" key="4">
    <source>
        <dbReference type="Proteomes" id="UP000292445"/>
    </source>
</evidence>
<dbReference type="InterPro" id="IPR039013">
    <property type="entry name" value="YgiF"/>
</dbReference>
<organism evidence="3 4">
    <name type="scientific">Pigmentiphaga kullae</name>
    <dbReference type="NCBI Taxonomy" id="151784"/>
    <lineage>
        <taxon>Bacteria</taxon>
        <taxon>Pseudomonadati</taxon>
        <taxon>Pseudomonadota</taxon>
        <taxon>Betaproteobacteria</taxon>
        <taxon>Burkholderiales</taxon>
        <taxon>Alcaligenaceae</taxon>
        <taxon>Pigmentiphaga</taxon>
    </lineage>
</organism>
<feature type="domain" description="CHAD" evidence="2">
    <location>
        <begin position="243"/>
        <end position="541"/>
    </location>
</feature>
<protein>
    <submittedName>
        <fullName evidence="3">CYTH domain-containing protein</fullName>
    </submittedName>
</protein>
<dbReference type="GO" id="GO:0046872">
    <property type="term" value="F:metal ion binding"/>
    <property type="evidence" value="ECO:0007669"/>
    <property type="project" value="TreeGrafter"/>
</dbReference>
<comment type="caution">
    <text evidence="3">The sequence shown here is derived from an EMBL/GenBank/DDBJ whole genome shotgun (WGS) entry which is preliminary data.</text>
</comment>
<dbReference type="SMART" id="SM01118">
    <property type="entry name" value="CYTH"/>
    <property type="match status" value="1"/>
</dbReference>
<dbReference type="InterPro" id="IPR038186">
    <property type="entry name" value="CHAD_dom_sf"/>
</dbReference>
<dbReference type="AlphaFoldDB" id="A0A4Q7NKH7"/>
<accession>A0A4Q7NKH7</accession>
<dbReference type="PROSITE" id="PS51707">
    <property type="entry name" value="CYTH"/>
    <property type="match status" value="1"/>
</dbReference>
<dbReference type="CDD" id="cd07756">
    <property type="entry name" value="CYTH-like_Pase_CHAD"/>
    <property type="match status" value="1"/>
</dbReference>
<dbReference type="Pfam" id="PF01928">
    <property type="entry name" value="CYTH"/>
    <property type="match status" value="1"/>
</dbReference>
<dbReference type="GO" id="GO:0050355">
    <property type="term" value="F:inorganic triphosphate phosphatase activity"/>
    <property type="evidence" value="ECO:0007669"/>
    <property type="project" value="InterPro"/>
</dbReference>
<dbReference type="InterPro" id="IPR023577">
    <property type="entry name" value="CYTH_domain"/>
</dbReference>
<keyword evidence="4" id="KW-1185">Reference proteome</keyword>
<evidence type="ECO:0000259" key="2">
    <source>
        <dbReference type="PROSITE" id="PS51708"/>
    </source>
</evidence>
<dbReference type="InterPro" id="IPR007899">
    <property type="entry name" value="CHAD_dom"/>
</dbReference>
<dbReference type="Gene3D" id="1.40.20.10">
    <property type="entry name" value="CHAD domain"/>
    <property type="match status" value="1"/>
</dbReference>
<dbReference type="SUPFAM" id="SSF55154">
    <property type="entry name" value="CYTH-like phosphatases"/>
    <property type="match status" value="1"/>
</dbReference>
<feature type="domain" description="CYTH" evidence="1">
    <location>
        <begin position="14"/>
        <end position="207"/>
    </location>
</feature>
<dbReference type="PANTHER" id="PTHR39569:SF1">
    <property type="entry name" value="INORGANIC TRIPHOSPHATASE"/>
    <property type="match status" value="1"/>
</dbReference>
<gene>
    <name evidence="3" type="ORF">EV675_1456</name>
</gene>
<dbReference type="InterPro" id="IPR033469">
    <property type="entry name" value="CYTH-like_dom_sf"/>
</dbReference>